<keyword evidence="2" id="KW-1185">Reference proteome</keyword>
<evidence type="ECO:0000313" key="1">
    <source>
        <dbReference type="EMBL" id="NPT59037.1"/>
    </source>
</evidence>
<dbReference type="RefSeq" id="WP_172172021.1">
    <property type="nucleotide sequence ID" value="NZ_WOEZ01000185.1"/>
</dbReference>
<organism evidence="1 2">
    <name type="scientific">Paraburkholderia elongata</name>
    <dbReference type="NCBI Taxonomy" id="2675747"/>
    <lineage>
        <taxon>Bacteria</taxon>
        <taxon>Pseudomonadati</taxon>
        <taxon>Pseudomonadota</taxon>
        <taxon>Betaproteobacteria</taxon>
        <taxon>Burkholderiales</taxon>
        <taxon>Burkholderiaceae</taxon>
        <taxon>Paraburkholderia</taxon>
    </lineage>
</organism>
<gene>
    <name evidence="1" type="ORF">GNZ13_31880</name>
</gene>
<proteinExistence type="predicted"/>
<reference evidence="1 2" key="1">
    <citation type="submission" date="2019-11" db="EMBL/GenBank/DDBJ databases">
        <title>Metabolism of dissolved organic matter in forest soils.</title>
        <authorList>
            <person name="Cyle K.T."/>
            <person name="Wilhelm R.C."/>
            <person name="Martinez C.E."/>
        </authorList>
    </citation>
    <scope>NUCLEOTIDE SEQUENCE [LARGE SCALE GENOMIC DNA]</scope>
    <source>
        <strain evidence="1 2">5N</strain>
    </source>
</reference>
<dbReference type="EMBL" id="WOEZ01000185">
    <property type="protein sequence ID" value="NPT59037.1"/>
    <property type="molecule type" value="Genomic_DNA"/>
</dbReference>
<dbReference type="AlphaFoldDB" id="A0A972SLE0"/>
<dbReference type="Proteomes" id="UP000655523">
    <property type="component" value="Unassembled WGS sequence"/>
</dbReference>
<comment type="caution">
    <text evidence="1">The sequence shown here is derived from an EMBL/GenBank/DDBJ whole genome shotgun (WGS) entry which is preliminary data.</text>
</comment>
<evidence type="ECO:0000313" key="2">
    <source>
        <dbReference type="Proteomes" id="UP000655523"/>
    </source>
</evidence>
<protein>
    <submittedName>
        <fullName evidence="1">Uncharacterized protein</fullName>
    </submittedName>
</protein>
<name>A0A972SLE0_9BURK</name>
<accession>A0A972SLE0</accession>
<sequence>MTDEQIEAHIKSTAWYRVLSEAAKDDDEGASVFRMARMAASEAWQASRRAALEESREAVHAERLVDPTDSADDIAYNVAVQDCENAIRGLVNGDAK</sequence>